<dbReference type="SUPFAM" id="SSF48168">
    <property type="entry name" value="R1 subunit of ribonucleotide reductase, N-terminal domain"/>
    <property type="match status" value="1"/>
</dbReference>
<dbReference type="Gene3D" id="3.20.70.20">
    <property type="match status" value="2"/>
</dbReference>
<evidence type="ECO:0000313" key="18">
    <source>
        <dbReference type="EMBL" id="SHK47922.1"/>
    </source>
</evidence>
<keyword evidence="9" id="KW-0651">Protein splicing</keyword>
<dbReference type="NCBIfam" id="TIGR02504">
    <property type="entry name" value="NrdJ_Z"/>
    <property type="match status" value="1"/>
</dbReference>
<gene>
    <name evidence="18" type="ORF">SAMN02745883_02148</name>
</gene>
<keyword evidence="19" id="KW-1185">Reference proteome</keyword>
<comment type="cofactor">
    <cofactor evidence="1 16">
        <name>adenosylcob(III)alamin</name>
        <dbReference type="ChEBI" id="CHEBI:18408"/>
    </cofactor>
</comment>
<dbReference type="PANTHER" id="PTHR43371:SF1">
    <property type="entry name" value="RIBONUCLEOSIDE-DIPHOSPHATE REDUCTASE"/>
    <property type="match status" value="1"/>
</dbReference>
<evidence type="ECO:0000256" key="8">
    <source>
        <dbReference type="ARBA" id="ARBA00022813"/>
    </source>
</evidence>
<feature type="domain" description="DOD-type homing endonuclease" evidence="17">
    <location>
        <begin position="398"/>
        <end position="538"/>
    </location>
</feature>
<evidence type="ECO:0000256" key="14">
    <source>
        <dbReference type="ARBA" id="ARBA00025437"/>
    </source>
</evidence>
<dbReference type="InterPro" id="IPR036844">
    <property type="entry name" value="Hint_dom_sf"/>
</dbReference>
<dbReference type="Pfam" id="PF12637">
    <property type="entry name" value="TSCPD"/>
    <property type="match status" value="1"/>
</dbReference>
<dbReference type="InterPro" id="IPR000788">
    <property type="entry name" value="RNR_lg_C"/>
</dbReference>
<dbReference type="CDD" id="cd00081">
    <property type="entry name" value="Hint"/>
    <property type="match status" value="1"/>
</dbReference>
<evidence type="ECO:0000256" key="5">
    <source>
        <dbReference type="ARBA" id="ARBA00022628"/>
    </source>
</evidence>
<dbReference type="SUPFAM" id="SSF51294">
    <property type="entry name" value="Hedgehog/intein (Hint) domain"/>
    <property type="match status" value="1"/>
</dbReference>
<dbReference type="Pfam" id="PF00317">
    <property type="entry name" value="Ribonuc_red_lgN"/>
    <property type="match status" value="1"/>
</dbReference>
<keyword evidence="5 16" id="KW-0846">Cobalamin</keyword>
<dbReference type="GO" id="GO:0004748">
    <property type="term" value="F:ribonucleoside-diphosphate reductase activity, thioredoxin disulfide as acceptor"/>
    <property type="evidence" value="ECO:0007669"/>
    <property type="project" value="UniProtKB-EC"/>
</dbReference>
<dbReference type="NCBIfam" id="TIGR01445">
    <property type="entry name" value="intein_Nterm"/>
    <property type="match status" value="1"/>
</dbReference>
<evidence type="ECO:0000259" key="17">
    <source>
        <dbReference type="PROSITE" id="PS50819"/>
    </source>
</evidence>
<keyword evidence="13 16" id="KW-0170">Cobalt</keyword>
<dbReference type="InterPro" id="IPR008926">
    <property type="entry name" value="RNR_R1-su_N"/>
</dbReference>
<dbReference type="Gene3D" id="2.170.16.10">
    <property type="entry name" value="Hedgehog/Intein (Hint) domain"/>
    <property type="match status" value="1"/>
</dbReference>
<evidence type="ECO:0000256" key="16">
    <source>
        <dbReference type="RuleBase" id="RU364064"/>
    </source>
</evidence>
<dbReference type="GO" id="GO:0009263">
    <property type="term" value="P:deoxyribonucleotide biosynthetic process"/>
    <property type="evidence" value="ECO:0007669"/>
    <property type="project" value="UniProtKB-KW"/>
</dbReference>
<comment type="catalytic activity">
    <reaction evidence="15 16">
        <text>a 2'-deoxyribonucleoside 5'-diphosphate + [thioredoxin]-disulfide + H2O = a ribonucleoside 5'-diphosphate + [thioredoxin]-dithiol</text>
        <dbReference type="Rhea" id="RHEA:23252"/>
        <dbReference type="Rhea" id="RHEA-COMP:10698"/>
        <dbReference type="Rhea" id="RHEA-COMP:10700"/>
        <dbReference type="ChEBI" id="CHEBI:15377"/>
        <dbReference type="ChEBI" id="CHEBI:29950"/>
        <dbReference type="ChEBI" id="CHEBI:50058"/>
        <dbReference type="ChEBI" id="CHEBI:57930"/>
        <dbReference type="ChEBI" id="CHEBI:73316"/>
        <dbReference type="EC" id="1.17.4.1"/>
    </reaction>
</comment>
<dbReference type="GO" id="GO:0016539">
    <property type="term" value="P:intein-mediated protein splicing"/>
    <property type="evidence" value="ECO:0007669"/>
    <property type="project" value="InterPro"/>
</dbReference>
<evidence type="ECO:0000256" key="2">
    <source>
        <dbReference type="ARBA" id="ARBA00007405"/>
    </source>
</evidence>
<evidence type="ECO:0000256" key="12">
    <source>
        <dbReference type="ARBA" id="ARBA00023157"/>
    </source>
</evidence>
<dbReference type="PANTHER" id="PTHR43371">
    <property type="entry name" value="VITAMIN B12-DEPENDENT RIBONUCLEOTIDE REDUCTASE"/>
    <property type="match status" value="1"/>
</dbReference>
<keyword evidence="12" id="KW-1015">Disulfide bond</keyword>
<dbReference type="PROSITE" id="PS50817">
    <property type="entry name" value="INTEIN_N_TER"/>
    <property type="match status" value="1"/>
</dbReference>
<dbReference type="NCBIfam" id="TIGR01443">
    <property type="entry name" value="intein_Cterm"/>
    <property type="match status" value="1"/>
</dbReference>
<organism evidence="18 19">
    <name type="scientific">Caminicella sporogenes DSM 14501</name>
    <dbReference type="NCBI Taxonomy" id="1121266"/>
    <lineage>
        <taxon>Bacteria</taxon>
        <taxon>Bacillati</taxon>
        <taxon>Bacillota</taxon>
        <taxon>Clostridia</taxon>
        <taxon>Peptostreptococcales</taxon>
        <taxon>Caminicellaceae</taxon>
        <taxon>Caminicella</taxon>
    </lineage>
</organism>
<keyword evidence="6 16" id="KW-0237">DNA synthesis</keyword>
<dbReference type="InterPro" id="IPR004860">
    <property type="entry name" value="LAGLIDADG_dom"/>
</dbReference>
<proteinExistence type="inferred from homology"/>
<evidence type="ECO:0000256" key="1">
    <source>
        <dbReference type="ARBA" id="ARBA00001922"/>
    </source>
</evidence>
<dbReference type="EC" id="1.17.4.1" evidence="3 16"/>
<dbReference type="PROSITE" id="PS50818">
    <property type="entry name" value="INTEIN_C_TER"/>
    <property type="match status" value="1"/>
</dbReference>
<sequence>MQLLENALKVLERRYLSKDLDGNIIETPEEMFRRVAHYIALAEKKYNSNKDIKEIEEKFYEIMTNLEFLPNSPTLMNAGKDLGQLSACFVLPVEDSMEGIFEAVKNAALIHKSGGGTGFSFSRLRAKGATVASTGGVASGPVSFMKVFNAATEAVKQGGRRRGANMGILRIDHPDILEFIRCKEDNNELNNFNISVGITEEFMKAVEEDREYELIEPKSKKVVGKLKAKEVFDIIVSMAWKNGEPGIIFLDRINKDNIVPKLGEIESTNPCFHPNTLISTKYGLEKIKDLYEKYKDSEIEIVTDNRIIKEKISINGREYYQNGVTLRKAKVFKTGVKKTLKIKLGNGQELMVTPEHKIFTTRGWVEAQYLLNGDEIFVQSGIGFWAEKDDIGEDLGLFLGWLTGNGWLTSDEKVIGMVFAQDEKYIMEKMQQIALKNGAGNGIVSKRENGTWQLLFKRKNFVSLIRSLGIQARRAYEKRVPLSIFTASIKTVAAYLNGLFSSDGIINYIDESHIDVRLTSSSFKLLQDVQLLLLNSGIFSNIYNRTKKESSKFSYINKNGEEKIYDNRPYYELIINGNDIYRFKELIQSLIHKTKNHKLNQINRESRKSTKFISKVVSIEEGEKVEVYDISEKITNSLIANGIVVHNCGEQPLLPYESCNLGSINLSKMVKFENGKPVINYERLGEVVDIAVNFLDNVIDMNKYPLKEIEEMTKANRKIGLGVMGFADMLIMLGIPYNSDKAVEIAGEVMQFINERSKKKSMELARERGVFPNFDQSIYKDKGISLRNGTTTTIAPTGSISIIAGTSSGIEPLFALCYFRNVMDNDKLMEVNPLFKDYLKKEGIYSEELMEKVAQKGSLKDIEEIPEYIRQIFVTAHDISPEWHIKMQAAFQEHVDNAVSKTVNFSHDATKEEVAQVYMLAYKLGCKGVTIYRDGSREGQVLNIGKIEEKSKEEIENRSNRPIVPRPRPKTTMGITDKVKIGCGNLYITANYDDKGICEVFTNLGRAGGCPSQSEATSRLISIALRSGISVESIIEQLKGIRCHSTLRQRGKGDTEINVLSCPDAIGRTLEKLLNMNIKTPEKNIDDIALEIENEKSNNSFTLSGMNNTLCHEEISIGMDNSLKEKNNSICPECGSLVEHEGGCMICRSCGFSKCG</sequence>
<dbReference type="Pfam" id="PF14528">
    <property type="entry name" value="LAGLIDADG_3"/>
    <property type="match status" value="1"/>
</dbReference>
<dbReference type="InterPro" id="IPR013344">
    <property type="entry name" value="RNR_NrdJ/NrdZ"/>
</dbReference>
<dbReference type="InterPro" id="IPR006141">
    <property type="entry name" value="Intein_N"/>
</dbReference>
<keyword evidence="8" id="KW-0068">Autocatalytic cleavage</keyword>
<dbReference type="InterPro" id="IPR006142">
    <property type="entry name" value="INTEIN"/>
</dbReference>
<dbReference type="CDD" id="cd20336">
    <property type="entry name" value="Rcat_RBR"/>
    <property type="match status" value="1"/>
</dbReference>
<dbReference type="Pfam" id="PF14890">
    <property type="entry name" value="Intein_splicing"/>
    <property type="match status" value="1"/>
</dbReference>
<dbReference type="InterPro" id="IPR004042">
    <property type="entry name" value="Intein_endonuc_central"/>
</dbReference>
<dbReference type="STRING" id="1121266.SAMN02745883_02148"/>
<comment type="function">
    <text evidence="14 16">Catalyzes the reduction of ribonucleotides to deoxyribonucleotides. May function to provide a pool of deoxyribonucleotide precursors for DNA repair during oxygen limitation and/or for immediate growth after restoration of oxygen.</text>
</comment>
<dbReference type="Proteomes" id="UP000184082">
    <property type="component" value="Unassembled WGS sequence"/>
</dbReference>
<protein>
    <recommendedName>
        <fullName evidence="4 16">Vitamin B12-dependent ribonucleotide reductase</fullName>
        <ecNumber evidence="3 16">1.17.4.1</ecNumber>
    </recommendedName>
</protein>
<evidence type="ECO:0000256" key="4">
    <source>
        <dbReference type="ARBA" id="ARBA00014409"/>
    </source>
</evidence>
<keyword evidence="10 16" id="KW-0560">Oxidoreductase</keyword>
<dbReference type="SUPFAM" id="SSF51998">
    <property type="entry name" value="PFL-like glycyl radical enzymes"/>
    <property type="match status" value="1"/>
</dbReference>
<dbReference type="InterPro" id="IPR003587">
    <property type="entry name" value="Hint_dom_N"/>
</dbReference>
<dbReference type="InterPro" id="IPR013509">
    <property type="entry name" value="RNR_lsu_N"/>
</dbReference>
<evidence type="ECO:0000256" key="13">
    <source>
        <dbReference type="ARBA" id="ARBA00023285"/>
    </source>
</evidence>
<dbReference type="InterPro" id="IPR027434">
    <property type="entry name" value="Homing_endonucl"/>
</dbReference>
<dbReference type="InterPro" id="IPR030934">
    <property type="entry name" value="Intein_C"/>
</dbReference>
<dbReference type="GO" id="GO:0004519">
    <property type="term" value="F:endonuclease activity"/>
    <property type="evidence" value="ECO:0007669"/>
    <property type="project" value="InterPro"/>
</dbReference>
<evidence type="ECO:0000256" key="10">
    <source>
        <dbReference type="ARBA" id="ARBA00023002"/>
    </source>
</evidence>
<dbReference type="Pfam" id="PF02867">
    <property type="entry name" value="Ribonuc_red_lgC"/>
    <property type="match status" value="1"/>
</dbReference>
<dbReference type="PROSITE" id="PS50819">
    <property type="entry name" value="INTEIN_ENDONUCLEASE"/>
    <property type="match status" value="1"/>
</dbReference>
<evidence type="ECO:0000256" key="9">
    <source>
        <dbReference type="ARBA" id="ARBA00023000"/>
    </source>
</evidence>
<accession>A0A1M6ST55</accession>
<keyword evidence="7 16" id="KW-0547">Nucleotide-binding</keyword>
<evidence type="ECO:0000256" key="15">
    <source>
        <dbReference type="ARBA" id="ARBA00047754"/>
    </source>
</evidence>
<dbReference type="InterPro" id="IPR003586">
    <property type="entry name" value="Hint_dom_C"/>
</dbReference>
<dbReference type="AlphaFoldDB" id="A0A1M6ST55"/>
<dbReference type="CDD" id="cd02888">
    <property type="entry name" value="RNR_II_dimer"/>
    <property type="match status" value="1"/>
</dbReference>
<dbReference type="InterPro" id="IPR024434">
    <property type="entry name" value="TSCPD_dom"/>
</dbReference>
<evidence type="ECO:0000313" key="19">
    <source>
        <dbReference type="Proteomes" id="UP000184082"/>
    </source>
</evidence>
<reference evidence="18 19" key="1">
    <citation type="submission" date="2016-11" db="EMBL/GenBank/DDBJ databases">
        <authorList>
            <person name="Jaros S."/>
            <person name="Januszkiewicz K."/>
            <person name="Wedrychowicz H."/>
        </authorList>
    </citation>
    <scope>NUCLEOTIDE SEQUENCE [LARGE SCALE GENOMIC DNA]</scope>
    <source>
        <strain evidence="18 19">DSM 14501</strain>
    </source>
</reference>
<name>A0A1M6ST55_9FIRM</name>
<dbReference type="GO" id="GO:0071897">
    <property type="term" value="P:DNA biosynthetic process"/>
    <property type="evidence" value="ECO:0007669"/>
    <property type="project" value="UniProtKB-KW"/>
</dbReference>
<evidence type="ECO:0000256" key="7">
    <source>
        <dbReference type="ARBA" id="ARBA00022741"/>
    </source>
</evidence>
<keyword evidence="11" id="KW-0215">Deoxyribonucleotide synthesis</keyword>
<evidence type="ECO:0000256" key="11">
    <source>
        <dbReference type="ARBA" id="ARBA00023116"/>
    </source>
</evidence>
<evidence type="ECO:0000256" key="6">
    <source>
        <dbReference type="ARBA" id="ARBA00022634"/>
    </source>
</evidence>
<dbReference type="Gene3D" id="3.10.28.10">
    <property type="entry name" value="Homing endonucleases"/>
    <property type="match status" value="1"/>
</dbReference>
<dbReference type="UniPathway" id="UPA00326"/>
<dbReference type="SMART" id="SM00306">
    <property type="entry name" value="HintN"/>
    <property type="match status" value="1"/>
</dbReference>
<dbReference type="SMART" id="SM00305">
    <property type="entry name" value="HintC"/>
    <property type="match status" value="1"/>
</dbReference>
<comment type="similarity">
    <text evidence="2 16">Belongs to the ribonucleoside diphosphate reductase class-2 family.</text>
</comment>
<dbReference type="EMBL" id="FRAJ01000020">
    <property type="protein sequence ID" value="SHK47922.1"/>
    <property type="molecule type" value="Genomic_DNA"/>
</dbReference>
<dbReference type="PRINTS" id="PR00379">
    <property type="entry name" value="INTEIN"/>
</dbReference>
<evidence type="ECO:0000256" key="3">
    <source>
        <dbReference type="ARBA" id="ARBA00012274"/>
    </source>
</evidence>
<dbReference type="InterPro" id="IPR050862">
    <property type="entry name" value="RdRp_reductase_class-2"/>
</dbReference>
<dbReference type="SUPFAM" id="SSF55608">
    <property type="entry name" value="Homing endonucleases"/>
    <property type="match status" value="1"/>
</dbReference>
<dbReference type="GO" id="GO:0031419">
    <property type="term" value="F:cobalamin binding"/>
    <property type="evidence" value="ECO:0007669"/>
    <property type="project" value="UniProtKB-KW"/>
</dbReference>
<dbReference type="RefSeq" id="WP_072968393.1">
    <property type="nucleotide sequence ID" value="NZ_FRAJ01000020.1"/>
</dbReference>
<dbReference type="GO" id="GO:0005524">
    <property type="term" value="F:ATP binding"/>
    <property type="evidence" value="ECO:0007669"/>
    <property type="project" value="InterPro"/>
</dbReference>